<dbReference type="InterPro" id="IPR013785">
    <property type="entry name" value="Aldolase_TIM"/>
</dbReference>
<evidence type="ECO:0000256" key="4">
    <source>
        <dbReference type="ARBA" id="ARBA00009667"/>
    </source>
</evidence>
<dbReference type="Gene3D" id="3.20.20.70">
    <property type="entry name" value="Aldolase class I"/>
    <property type="match status" value="1"/>
</dbReference>
<dbReference type="InterPro" id="IPR023016">
    <property type="entry name" value="HisA/PriA"/>
</dbReference>
<comment type="similarity">
    <text evidence="4">Belongs to the HisA/HisF family.</text>
</comment>
<dbReference type="InterPro" id="IPR011060">
    <property type="entry name" value="RibuloseP-bd_barrel"/>
</dbReference>
<dbReference type="UniPathway" id="UPA00031">
    <property type="reaction ID" value="UER00009"/>
</dbReference>
<comment type="subcellular location">
    <subcellularLocation>
        <location evidence="2">Cytoplasm</location>
    </subcellularLocation>
</comment>
<feature type="non-terminal residue" evidence="10">
    <location>
        <position position="1"/>
    </location>
</feature>
<dbReference type="PANTHER" id="PTHR43090:SF2">
    <property type="entry name" value="1-(5-PHOSPHORIBOSYL)-5-[(5-PHOSPHORIBOSYLAMINO)METHYLIDENEAMINO] IMIDAZOLE-4-CARBOXAMIDE ISOMERASE"/>
    <property type="match status" value="1"/>
</dbReference>
<evidence type="ECO:0000256" key="6">
    <source>
        <dbReference type="ARBA" id="ARBA00022490"/>
    </source>
</evidence>
<evidence type="ECO:0000256" key="8">
    <source>
        <dbReference type="ARBA" id="ARBA00023102"/>
    </source>
</evidence>
<evidence type="ECO:0000256" key="3">
    <source>
        <dbReference type="ARBA" id="ARBA00005133"/>
    </source>
</evidence>
<dbReference type="GO" id="GO:0003949">
    <property type="term" value="F:1-(5-phosphoribosyl)-5-[(5-phosphoribosylamino)methylideneamino]imidazole-4-carboxamide isomerase activity"/>
    <property type="evidence" value="ECO:0007669"/>
    <property type="project" value="UniProtKB-EC"/>
</dbReference>
<protein>
    <recommendedName>
        <fullName evidence="5">1-(5-phosphoribosyl)-5-[(5-phosphoribosylamino)methylideneamino]imidazole-4-carboxamideisomerase</fullName>
        <ecNumber evidence="5">5.3.1.16</ecNumber>
    </recommendedName>
</protein>
<proteinExistence type="inferred from homology"/>
<dbReference type="EMBL" id="UINC01003080">
    <property type="protein sequence ID" value="SVA03177.1"/>
    <property type="molecule type" value="Genomic_DNA"/>
</dbReference>
<comment type="catalytic activity">
    <reaction evidence="1">
        <text>1-(5-phospho-beta-D-ribosyl)-5-[(5-phospho-beta-D-ribosylamino)methylideneamino]imidazole-4-carboxamide = 5-[(5-phospho-1-deoxy-D-ribulos-1-ylimino)methylamino]-1-(5-phospho-beta-D-ribosyl)imidazole-4-carboxamide</text>
        <dbReference type="Rhea" id="RHEA:15469"/>
        <dbReference type="ChEBI" id="CHEBI:58435"/>
        <dbReference type="ChEBI" id="CHEBI:58525"/>
        <dbReference type="EC" id="5.3.1.16"/>
    </reaction>
</comment>
<dbReference type="CDD" id="cd04732">
    <property type="entry name" value="HisA"/>
    <property type="match status" value="1"/>
</dbReference>
<accession>A0A381SLG7</accession>
<dbReference type="GO" id="GO:0000105">
    <property type="term" value="P:L-histidine biosynthetic process"/>
    <property type="evidence" value="ECO:0007669"/>
    <property type="project" value="UniProtKB-UniPathway"/>
</dbReference>
<dbReference type="SUPFAM" id="SSF51366">
    <property type="entry name" value="Ribulose-phoshate binding barrel"/>
    <property type="match status" value="1"/>
</dbReference>
<evidence type="ECO:0000256" key="5">
    <source>
        <dbReference type="ARBA" id="ARBA00012550"/>
    </source>
</evidence>
<dbReference type="Pfam" id="PF00977">
    <property type="entry name" value="His_biosynth"/>
    <property type="match status" value="1"/>
</dbReference>
<organism evidence="10">
    <name type="scientific">marine metagenome</name>
    <dbReference type="NCBI Taxonomy" id="408172"/>
    <lineage>
        <taxon>unclassified sequences</taxon>
        <taxon>metagenomes</taxon>
        <taxon>ecological metagenomes</taxon>
    </lineage>
</organism>
<dbReference type="AlphaFoldDB" id="A0A381SLG7"/>
<gene>
    <name evidence="10" type="ORF">METZ01_LOCUS56031</name>
</gene>
<dbReference type="EC" id="5.3.1.16" evidence="5"/>
<evidence type="ECO:0000256" key="7">
    <source>
        <dbReference type="ARBA" id="ARBA00022605"/>
    </source>
</evidence>
<keyword evidence="7" id="KW-0028">Amino-acid biosynthesis</keyword>
<name>A0A381SLG7_9ZZZZ</name>
<dbReference type="PANTHER" id="PTHR43090">
    <property type="entry name" value="1-(5-PHOSPHORIBOSYL)-5-[(5-PHOSPHORIBOSYLAMINO)METHYLIDENEAMINO] IMIDAZOLE-4-CARBOXAMIDE ISOMERASE"/>
    <property type="match status" value="1"/>
</dbReference>
<dbReference type="InterPro" id="IPR006062">
    <property type="entry name" value="His_biosynth"/>
</dbReference>
<evidence type="ECO:0000256" key="1">
    <source>
        <dbReference type="ARBA" id="ARBA00000901"/>
    </source>
</evidence>
<keyword evidence="6" id="KW-0963">Cytoplasm</keyword>
<sequence>VDQAKSFEDLGIEWLHCVDLDGALEGVSKNIKCIEEICVKTKLKIQCGGGIRNEEQIVKLLNIGISNVILGTVTFEDEDFFISMVNKFPNLISIALDIKNDQVATKGWAVVHNIDLDSFLNSIDGMKINSIICTDVMRDGMKKGINRKMLENVMNKTNIPCVASGGVASINDIDHLKKQSYPSLKGVIVGKAIYDNEFDIKNALEILK</sequence>
<comment type="pathway">
    <text evidence="3">Amino-acid biosynthesis; L-histidine biosynthesis; L-histidine from 5-phospho-alpha-D-ribose 1-diphosphate: step 4/9.</text>
</comment>
<evidence type="ECO:0000256" key="9">
    <source>
        <dbReference type="ARBA" id="ARBA00023235"/>
    </source>
</evidence>
<dbReference type="GO" id="GO:0000162">
    <property type="term" value="P:L-tryptophan biosynthetic process"/>
    <property type="evidence" value="ECO:0007669"/>
    <property type="project" value="TreeGrafter"/>
</dbReference>
<dbReference type="GO" id="GO:0005737">
    <property type="term" value="C:cytoplasm"/>
    <property type="evidence" value="ECO:0007669"/>
    <property type="project" value="UniProtKB-SubCell"/>
</dbReference>
<evidence type="ECO:0000313" key="10">
    <source>
        <dbReference type="EMBL" id="SVA03177.1"/>
    </source>
</evidence>
<keyword evidence="9" id="KW-0413">Isomerase</keyword>
<reference evidence="10" key="1">
    <citation type="submission" date="2018-05" db="EMBL/GenBank/DDBJ databases">
        <authorList>
            <person name="Lanie J.A."/>
            <person name="Ng W.-L."/>
            <person name="Kazmierczak K.M."/>
            <person name="Andrzejewski T.M."/>
            <person name="Davidsen T.M."/>
            <person name="Wayne K.J."/>
            <person name="Tettelin H."/>
            <person name="Glass J.I."/>
            <person name="Rusch D."/>
            <person name="Podicherti R."/>
            <person name="Tsui H.-C.T."/>
            <person name="Winkler M.E."/>
        </authorList>
    </citation>
    <scope>NUCLEOTIDE SEQUENCE</scope>
</reference>
<dbReference type="FunFam" id="3.20.20.70:FF:000009">
    <property type="entry name" value="1-(5-phosphoribosyl)-5-[(5-phosphoribosylamino)methylideneamino] imidazole-4-carboxamide isomerase"/>
    <property type="match status" value="1"/>
</dbReference>
<dbReference type="InterPro" id="IPR044524">
    <property type="entry name" value="Isoase_HisA-like"/>
</dbReference>
<keyword evidence="8" id="KW-0368">Histidine biosynthesis</keyword>
<evidence type="ECO:0000256" key="2">
    <source>
        <dbReference type="ARBA" id="ARBA00004496"/>
    </source>
</evidence>